<dbReference type="EMBL" id="ML005462">
    <property type="protein sequence ID" value="RKP18428.1"/>
    <property type="molecule type" value="Genomic_DNA"/>
</dbReference>
<dbReference type="SUPFAM" id="SSF69645">
    <property type="entry name" value="Arp2/3 complex subunits"/>
    <property type="match status" value="2"/>
</dbReference>
<evidence type="ECO:0000313" key="9">
    <source>
        <dbReference type="Proteomes" id="UP000030755"/>
    </source>
</evidence>
<dbReference type="STRING" id="988480.A0A075ARQ5"/>
<sequence>MILLEYSNKVLEETLTAKFLSEKQESIDLRCADFDGVIYHVSTPNSKSELVVSISMKGFCQLEKYGSQEFLQKEYQGFIMDKPETGYDLSLCFNLEKNVSRDVSLLKSNCLAAPFDKAFKDQESGVKQGELMVIEYRDREAFFIQSFHDRVVHGCYSWQSVFANARKQLNLQNTPQVLYSKEPPLELKGVPNLGNDDNIGYVSFVLFPRHYTPGNRRTETIKLIQTFRDYLHYHIKCSKAYLHSRMRNKVNDFLKVLNRAKPEVVAEKKTASGRTFRQK</sequence>
<evidence type="ECO:0000256" key="1">
    <source>
        <dbReference type="ARBA" id="ARBA00004245"/>
    </source>
</evidence>
<dbReference type="Pfam" id="PF04045">
    <property type="entry name" value="P34-Arc"/>
    <property type="match status" value="2"/>
</dbReference>
<evidence type="ECO:0000256" key="6">
    <source>
        <dbReference type="RuleBase" id="RU364015"/>
    </source>
</evidence>
<dbReference type="GO" id="GO:0030041">
    <property type="term" value="P:actin filament polymerization"/>
    <property type="evidence" value="ECO:0007669"/>
    <property type="project" value="InterPro"/>
</dbReference>
<evidence type="ECO:0000313" key="10">
    <source>
        <dbReference type="Proteomes" id="UP000281549"/>
    </source>
</evidence>
<proteinExistence type="inferred from homology"/>
<keyword evidence="9" id="KW-1185">Reference proteome</keyword>
<keyword evidence="3 6" id="KW-0963">Cytoplasm</keyword>
<dbReference type="InterPro" id="IPR007188">
    <property type="entry name" value="ARPC2"/>
</dbReference>
<keyword evidence="5 6" id="KW-0206">Cytoskeleton</keyword>
<keyword evidence="4 6" id="KW-0009">Actin-binding</keyword>
<evidence type="ECO:0000313" key="8">
    <source>
        <dbReference type="EMBL" id="RKP18428.1"/>
    </source>
</evidence>
<dbReference type="Gene3D" id="3.30.1460.20">
    <property type="match status" value="2"/>
</dbReference>
<evidence type="ECO:0000256" key="4">
    <source>
        <dbReference type="ARBA" id="ARBA00023203"/>
    </source>
</evidence>
<dbReference type="OrthoDB" id="148331at2759"/>
<reference evidence="10" key="2">
    <citation type="journal article" date="2018" name="Nat. Microbiol.">
        <title>Leveraging single-cell genomics to expand the fungal tree of life.</title>
        <authorList>
            <person name="Ahrendt S.R."/>
            <person name="Quandt C.A."/>
            <person name="Ciobanu D."/>
            <person name="Clum A."/>
            <person name="Salamov A."/>
            <person name="Andreopoulos B."/>
            <person name="Cheng J.F."/>
            <person name="Woyke T."/>
            <person name="Pelin A."/>
            <person name="Henrissat B."/>
            <person name="Reynolds N.K."/>
            <person name="Benny G.L."/>
            <person name="Smith M.E."/>
            <person name="James T.Y."/>
            <person name="Grigoriev I.V."/>
        </authorList>
    </citation>
    <scope>NUCLEOTIDE SEQUENCE [LARGE SCALE GENOMIC DNA]</scope>
    <source>
        <strain evidence="10">CSF55</strain>
    </source>
</reference>
<name>A0A075ARQ5_ROZAC</name>
<dbReference type="GO" id="GO:0005885">
    <property type="term" value="C:Arp2/3 protein complex"/>
    <property type="evidence" value="ECO:0007669"/>
    <property type="project" value="InterPro"/>
</dbReference>
<reference evidence="8" key="3">
    <citation type="submission" date="2018-08" db="EMBL/GenBank/DDBJ databases">
        <title>Leveraging single-cell genomics to expand the Fungal Tree of Life.</title>
        <authorList>
            <consortium name="DOE Joint Genome Institute"/>
            <person name="Ahrendt S.R."/>
            <person name="Quandt C.A."/>
            <person name="Ciobanu D."/>
            <person name="Clum A."/>
            <person name="Salamov A."/>
            <person name="Andreopoulos B."/>
            <person name="Cheng J.-F."/>
            <person name="Woyke T."/>
            <person name="Pelin A."/>
            <person name="Henrissat B."/>
            <person name="Reynolds N."/>
            <person name="Benny G.L."/>
            <person name="Smith M.E."/>
            <person name="James T.Y."/>
            <person name="Grigoriev I.V."/>
        </authorList>
    </citation>
    <scope>NUCLEOTIDE SEQUENCE</scope>
    <source>
        <strain evidence="8">CSF55</strain>
    </source>
</reference>
<dbReference type="Proteomes" id="UP000030755">
    <property type="component" value="Unassembled WGS sequence"/>
</dbReference>
<comment type="subcellular location">
    <subcellularLocation>
        <location evidence="1 6">Cytoplasm</location>
        <location evidence="1 6">Cytoskeleton</location>
    </subcellularLocation>
</comment>
<organism evidence="7 9">
    <name type="scientific">Rozella allomycis (strain CSF55)</name>
    <dbReference type="NCBI Taxonomy" id="988480"/>
    <lineage>
        <taxon>Eukaryota</taxon>
        <taxon>Fungi</taxon>
        <taxon>Fungi incertae sedis</taxon>
        <taxon>Cryptomycota</taxon>
        <taxon>Cryptomycota incertae sedis</taxon>
        <taxon>Rozella</taxon>
    </lineage>
</organism>
<dbReference type="PANTHER" id="PTHR12058">
    <property type="entry name" value="ARP2/3 COMPLEX 34 KDA SUBUNIT"/>
    <property type="match status" value="1"/>
</dbReference>
<dbReference type="GO" id="GO:0051015">
    <property type="term" value="F:actin filament binding"/>
    <property type="evidence" value="ECO:0007669"/>
    <property type="project" value="TreeGrafter"/>
</dbReference>
<comment type="subunit">
    <text evidence="6">Component of the Arp2/3 complex.</text>
</comment>
<gene>
    <name evidence="7" type="ORF">O9G_004303</name>
    <name evidence="8" type="ORF">ROZALSC1DRAFT_29896</name>
</gene>
<dbReference type="InterPro" id="IPR034666">
    <property type="entry name" value="ARPC2/4"/>
</dbReference>
<dbReference type="EMBL" id="KE561104">
    <property type="protein sequence ID" value="EPZ32860.1"/>
    <property type="molecule type" value="Genomic_DNA"/>
</dbReference>
<dbReference type="PANTHER" id="PTHR12058:SF0">
    <property type="entry name" value="ACTIN-RELATED PROTEIN 2_3 COMPLEX SUBUNIT 2"/>
    <property type="match status" value="1"/>
</dbReference>
<dbReference type="HOGENOM" id="CLU_059439_1_0_1"/>
<comment type="similarity">
    <text evidence="2 6">Belongs to the ARPC2 family.</text>
</comment>
<evidence type="ECO:0000256" key="2">
    <source>
        <dbReference type="ARBA" id="ARBA00007192"/>
    </source>
</evidence>
<accession>A0A075ARQ5</accession>
<reference evidence="7 9" key="1">
    <citation type="journal article" date="2013" name="Curr. Biol.">
        <title>Shared signatures of parasitism and phylogenomics unite Cryptomycota and microsporidia.</title>
        <authorList>
            <person name="James T.Y."/>
            <person name="Pelin A."/>
            <person name="Bonen L."/>
            <person name="Ahrendt S."/>
            <person name="Sain D."/>
            <person name="Corradi N."/>
            <person name="Stajich J.E."/>
        </authorList>
    </citation>
    <scope>NUCLEOTIDE SEQUENCE [LARGE SCALE GENOMIC DNA]</scope>
    <source>
        <strain evidence="7">CSF55</strain>
        <strain evidence="7">CSF55</strain>
    </source>
</reference>
<dbReference type="Proteomes" id="UP000281549">
    <property type="component" value="Unassembled WGS sequence"/>
</dbReference>
<dbReference type="AlphaFoldDB" id="A0A075ARQ5"/>
<dbReference type="OMA" id="FRSYFHY"/>
<comment type="function">
    <text evidence="6">Functions as actin-binding component of the Arp2/3 complex which is involved in regulation of actin polymerization and together with an activating nucleation-promoting factor (NPF) mediates the formation of branched actin networks.</text>
</comment>
<dbReference type="GO" id="GO:0034314">
    <property type="term" value="P:Arp2/3 complex-mediated actin nucleation"/>
    <property type="evidence" value="ECO:0007669"/>
    <property type="project" value="InterPro"/>
</dbReference>
<evidence type="ECO:0000256" key="3">
    <source>
        <dbReference type="ARBA" id="ARBA00022490"/>
    </source>
</evidence>
<protein>
    <recommendedName>
        <fullName evidence="6">Arp2/3 complex 34 kDa subunit</fullName>
    </recommendedName>
</protein>
<evidence type="ECO:0000256" key="5">
    <source>
        <dbReference type="ARBA" id="ARBA00023212"/>
    </source>
</evidence>
<dbReference type="GO" id="GO:0005200">
    <property type="term" value="F:structural constituent of cytoskeleton"/>
    <property type="evidence" value="ECO:0007669"/>
    <property type="project" value="TreeGrafter"/>
</dbReference>
<evidence type="ECO:0000313" key="7">
    <source>
        <dbReference type="EMBL" id="EPZ32860.1"/>
    </source>
</evidence>